<reference evidence="3" key="1">
    <citation type="submission" date="2024-06" db="EMBL/GenBank/DDBJ databases">
        <authorList>
            <person name="Ryan C."/>
        </authorList>
    </citation>
    <scope>NUCLEOTIDE SEQUENCE [LARGE SCALE GENOMIC DNA]</scope>
</reference>
<dbReference type="EMBL" id="OZ075111">
    <property type="protein sequence ID" value="CAL4888787.1"/>
    <property type="molecule type" value="Genomic_DNA"/>
</dbReference>
<organism evidence="2 3">
    <name type="scientific">Urochloa decumbens</name>
    <dbReference type="NCBI Taxonomy" id="240449"/>
    <lineage>
        <taxon>Eukaryota</taxon>
        <taxon>Viridiplantae</taxon>
        <taxon>Streptophyta</taxon>
        <taxon>Embryophyta</taxon>
        <taxon>Tracheophyta</taxon>
        <taxon>Spermatophyta</taxon>
        <taxon>Magnoliopsida</taxon>
        <taxon>Liliopsida</taxon>
        <taxon>Poales</taxon>
        <taxon>Poaceae</taxon>
        <taxon>PACMAD clade</taxon>
        <taxon>Panicoideae</taxon>
        <taxon>Panicodae</taxon>
        <taxon>Paniceae</taxon>
        <taxon>Melinidinae</taxon>
        <taxon>Urochloa</taxon>
    </lineage>
</organism>
<dbReference type="PANTHER" id="PTHR23272:SF193">
    <property type="entry name" value="OS07G0624100 PROTEIN"/>
    <property type="match status" value="1"/>
</dbReference>
<reference evidence="2 3" key="2">
    <citation type="submission" date="2024-10" db="EMBL/GenBank/DDBJ databases">
        <authorList>
            <person name="Ryan C."/>
        </authorList>
    </citation>
    <scope>NUCLEOTIDE SEQUENCE [LARGE SCALE GENOMIC DNA]</scope>
</reference>
<dbReference type="SUPFAM" id="SSF53098">
    <property type="entry name" value="Ribonuclease H-like"/>
    <property type="match status" value="1"/>
</dbReference>
<dbReference type="PANTHER" id="PTHR23272">
    <property type="entry name" value="BED FINGER-RELATED"/>
    <property type="match status" value="1"/>
</dbReference>
<dbReference type="Pfam" id="PF05699">
    <property type="entry name" value="Dimer_Tnp_hAT"/>
    <property type="match status" value="1"/>
</dbReference>
<dbReference type="InterPro" id="IPR008906">
    <property type="entry name" value="HATC_C_dom"/>
</dbReference>
<keyword evidence="3" id="KW-1185">Reference proteome</keyword>
<gene>
    <name evidence="2" type="ORF">URODEC1_LOCUS2385</name>
</gene>
<feature type="domain" description="HAT C-terminal dimerisation" evidence="1">
    <location>
        <begin position="136"/>
        <end position="217"/>
    </location>
</feature>
<dbReference type="Proteomes" id="UP001497457">
    <property type="component" value="Chromosome 1b"/>
</dbReference>
<evidence type="ECO:0000313" key="2">
    <source>
        <dbReference type="EMBL" id="CAL4888787.1"/>
    </source>
</evidence>
<name>A0ABC8VDS5_9POAL</name>
<proteinExistence type="predicted"/>
<sequence length="259" mass="29506">MGKRMLVKYCKYFGEKYGEKRSVREKRGEKDKGGQLLNIVIFFCVVVDPRYKLSNYIKMATMVMFGNDIGEKLWETVHTSFRSLSEYRNMYSPSDKVQTATDSQEPTSSKGKSLMRSIIDQQMSSNGGGNVTVKSELEKYFSEDNEEDTKGFDILKWWKDNEKRFFLSRMARDLLAVPISTVASESAFSLGGRVLDDFRSSLTPTMVERLVCASDWIRGSESVSVEEDTEELAKLEEELCGLTISSKDKENEKESTPQS</sequence>
<evidence type="ECO:0000313" key="3">
    <source>
        <dbReference type="Proteomes" id="UP001497457"/>
    </source>
</evidence>
<dbReference type="AlphaFoldDB" id="A0ABC8VDS5"/>
<evidence type="ECO:0000259" key="1">
    <source>
        <dbReference type="Pfam" id="PF05699"/>
    </source>
</evidence>
<accession>A0ABC8VDS5</accession>
<protein>
    <recommendedName>
        <fullName evidence="1">HAT C-terminal dimerisation domain-containing protein</fullName>
    </recommendedName>
</protein>
<dbReference type="InterPro" id="IPR012337">
    <property type="entry name" value="RNaseH-like_sf"/>
</dbReference>